<dbReference type="GO" id="GO:0030497">
    <property type="term" value="P:fatty acid elongation"/>
    <property type="evidence" value="ECO:0007669"/>
    <property type="project" value="TreeGrafter"/>
</dbReference>
<dbReference type="FunFam" id="3.40.50.720:FF:000084">
    <property type="entry name" value="Short-chain dehydrogenase reductase"/>
    <property type="match status" value="1"/>
</dbReference>
<dbReference type="Gene3D" id="3.40.50.720">
    <property type="entry name" value="NAD(P)-binding Rossmann-like Domain"/>
    <property type="match status" value="1"/>
</dbReference>
<dbReference type="AlphaFoldDB" id="A0A1C4V166"/>
<evidence type="ECO:0000313" key="4">
    <source>
        <dbReference type="Proteomes" id="UP000199504"/>
    </source>
</evidence>
<dbReference type="EMBL" id="FMCX01000001">
    <property type="protein sequence ID" value="SCE77545.1"/>
    <property type="molecule type" value="Genomic_DNA"/>
</dbReference>
<dbReference type="PRINTS" id="PR00081">
    <property type="entry name" value="GDHRDH"/>
</dbReference>
<dbReference type="STRING" id="262898.GA0070564_101866"/>
<dbReference type="RefSeq" id="WP_091604545.1">
    <property type="nucleotide sequence ID" value="NZ_FMCX01000001.1"/>
</dbReference>
<dbReference type="GO" id="GO:0016616">
    <property type="term" value="F:oxidoreductase activity, acting on the CH-OH group of donors, NAD or NADP as acceptor"/>
    <property type="evidence" value="ECO:0007669"/>
    <property type="project" value="TreeGrafter"/>
</dbReference>
<keyword evidence="4" id="KW-1185">Reference proteome</keyword>
<reference evidence="4" key="1">
    <citation type="submission" date="2016-06" db="EMBL/GenBank/DDBJ databases">
        <authorList>
            <person name="Varghese N."/>
            <person name="Submissions Spin"/>
        </authorList>
    </citation>
    <scope>NUCLEOTIDE SEQUENCE [LARGE SCALE GENOMIC DNA]</scope>
    <source>
        <strain evidence="4">DSM 44830</strain>
    </source>
</reference>
<keyword evidence="2" id="KW-0560">Oxidoreductase</keyword>
<evidence type="ECO:0000313" key="3">
    <source>
        <dbReference type="EMBL" id="SCE77545.1"/>
    </source>
</evidence>
<organism evidence="3 4">
    <name type="scientific">Micromonospora mirobrigensis</name>
    <dbReference type="NCBI Taxonomy" id="262898"/>
    <lineage>
        <taxon>Bacteria</taxon>
        <taxon>Bacillati</taxon>
        <taxon>Actinomycetota</taxon>
        <taxon>Actinomycetes</taxon>
        <taxon>Micromonosporales</taxon>
        <taxon>Micromonosporaceae</taxon>
        <taxon>Micromonospora</taxon>
    </lineage>
</organism>
<sequence>MLIVTGAGRGIGAAVARRAASEGTPVCVNYLRSRSAAEALVAEIRDKGGDAVAVRGDVSVEEDVRRLFDTAVDRLGPLTALVNNASSTGGLASVMDLTMDQADLAYRTVLRSVLLCTREAARRMAVSRGGVGGRIVNISSTGARTGGTGEWVHYAALKAAVNTHTWGAARELADEGIRINAVAPGLIDTDLHRDNGVPQRPDLLRPTVPLGRIGTPDEVAEAVWFLLSDASSYVTGSVLEVGGGR</sequence>
<dbReference type="Pfam" id="PF13561">
    <property type="entry name" value="adh_short_C2"/>
    <property type="match status" value="1"/>
</dbReference>
<dbReference type="OrthoDB" id="286404at2"/>
<dbReference type="PANTHER" id="PTHR42760:SF40">
    <property type="entry name" value="3-OXOACYL-[ACYL-CARRIER-PROTEIN] REDUCTASE, CHLOROPLASTIC"/>
    <property type="match status" value="1"/>
</dbReference>
<evidence type="ECO:0000256" key="1">
    <source>
        <dbReference type="ARBA" id="ARBA00006484"/>
    </source>
</evidence>
<dbReference type="InterPro" id="IPR036291">
    <property type="entry name" value="NAD(P)-bd_dom_sf"/>
</dbReference>
<dbReference type="CDD" id="cd05233">
    <property type="entry name" value="SDR_c"/>
    <property type="match status" value="1"/>
</dbReference>
<evidence type="ECO:0000256" key="2">
    <source>
        <dbReference type="ARBA" id="ARBA00023002"/>
    </source>
</evidence>
<dbReference type="Proteomes" id="UP000199504">
    <property type="component" value="Unassembled WGS sequence"/>
</dbReference>
<dbReference type="InterPro" id="IPR002347">
    <property type="entry name" value="SDR_fam"/>
</dbReference>
<proteinExistence type="inferred from homology"/>
<dbReference type="PANTHER" id="PTHR42760">
    <property type="entry name" value="SHORT-CHAIN DEHYDROGENASES/REDUCTASES FAMILY MEMBER"/>
    <property type="match status" value="1"/>
</dbReference>
<name>A0A1C4V166_9ACTN</name>
<dbReference type="PRINTS" id="PR00080">
    <property type="entry name" value="SDRFAMILY"/>
</dbReference>
<protein>
    <submittedName>
        <fullName evidence="3">NAD(P)-dependent dehydrogenase, short-chain alcohol dehydrogenase family</fullName>
    </submittedName>
</protein>
<comment type="similarity">
    <text evidence="1">Belongs to the short-chain dehydrogenases/reductases (SDR) family.</text>
</comment>
<dbReference type="SUPFAM" id="SSF51735">
    <property type="entry name" value="NAD(P)-binding Rossmann-fold domains"/>
    <property type="match status" value="1"/>
</dbReference>
<gene>
    <name evidence="3" type="ORF">GA0070564_101866</name>
</gene>
<accession>A0A1C4V166</accession>